<accession>A0A378JAB3</accession>
<keyword evidence="2" id="KW-1185">Reference proteome</keyword>
<sequence length="332" mass="36711">MELRVYFLPKGFEPVINRTLDLKSQALALLTQAAEIIKQTMEAVQPSTVSDHLALVIGPGDFWKSGCGLLTHGCLPQSLALDYFAREMVALSALYPQIILIPGSIYLSVDKLAADEKSYFRAHSDHFIPSVYMQNIAPVFYSGKCLRLIKRGGYLLTVNKNEQQHSTVKELTSESEFLNALSSVHCQRLEVLPCLEDGSGALAIPDVAFFGKTPLPGENLLLETLDLWSDRLFSPVFTIENVTFGLEIGTDHDFAAQHLAARLENLDLHLLISSGQSRRYDGTNGCGFFICADKDKATMLNMQEGKRIGIDTVLQVDIKHLCRKSGFASEDV</sequence>
<evidence type="ECO:0000313" key="1">
    <source>
        <dbReference type="EMBL" id="STX43901.1"/>
    </source>
</evidence>
<dbReference type="AlphaFoldDB" id="A0A378JAB3"/>
<dbReference type="OrthoDB" id="5634957at2"/>
<dbReference type="Proteomes" id="UP000254677">
    <property type="component" value="Unassembled WGS sequence"/>
</dbReference>
<protein>
    <submittedName>
        <fullName evidence="1">Uncharacterized protein</fullName>
    </submittedName>
</protein>
<gene>
    <name evidence="1" type="ORF">NCTC13292_02452</name>
</gene>
<name>A0A378JAB3_9GAMM</name>
<organism evidence="1 2">
    <name type="scientific">Legionella donaldsonii</name>
    <dbReference type="NCBI Taxonomy" id="45060"/>
    <lineage>
        <taxon>Bacteria</taxon>
        <taxon>Pseudomonadati</taxon>
        <taxon>Pseudomonadota</taxon>
        <taxon>Gammaproteobacteria</taxon>
        <taxon>Legionellales</taxon>
        <taxon>Legionellaceae</taxon>
        <taxon>Legionella</taxon>
    </lineage>
</organism>
<dbReference type="EMBL" id="UGOA01000001">
    <property type="protein sequence ID" value="STX43901.1"/>
    <property type="molecule type" value="Genomic_DNA"/>
</dbReference>
<evidence type="ECO:0000313" key="2">
    <source>
        <dbReference type="Proteomes" id="UP000254677"/>
    </source>
</evidence>
<dbReference type="RefSeq" id="WP_115222030.1">
    <property type="nucleotide sequence ID" value="NZ_UGOA01000001.1"/>
</dbReference>
<reference evidence="1 2" key="1">
    <citation type="submission" date="2018-06" db="EMBL/GenBank/DDBJ databases">
        <authorList>
            <consortium name="Pathogen Informatics"/>
            <person name="Doyle S."/>
        </authorList>
    </citation>
    <scope>NUCLEOTIDE SEQUENCE [LARGE SCALE GENOMIC DNA]</scope>
    <source>
        <strain evidence="1 2">NCTC13292</strain>
    </source>
</reference>
<proteinExistence type="predicted"/>